<evidence type="ECO:0000259" key="5">
    <source>
        <dbReference type="SMART" id="SM00704"/>
    </source>
</evidence>
<accession>A0A1M5A3S6</accession>
<keyword evidence="2" id="KW-0479">Metal-binding</keyword>
<keyword evidence="3" id="KW-0408">Iron</keyword>
<dbReference type="InterPro" id="IPR052950">
    <property type="entry name" value="CISD"/>
</dbReference>
<dbReference type="PANTHER" id="PTHR46491:SF3">
    <property type="entry name" value="CDGSH IRON-SULFUR DOMAIN-CONTAINING PROTEIN 3, MITOCHONDRIAL"/>
    <property type="match status" value="1"/>
</dbReference>
<dbReference type="Pfam" id="PF09360">
    <property type="entry name" value="zf-CDGSH"/>
    <property type="match status" value="2"/>
</dbReference>
<dbReference type="SMART" id="SM00704">
    <property type="entry name" value="ZnF_CDGSH"/>
    <property type="match status" value="2"/>
</dbReference>
<evidence type="ECO:0000313" key="7">
    <source>
        <dbReference type="Proteomes" id="UP000184164"/>
    </source>
</evidence>
<evidence type="ECO:0000256" key="1">
    <source>
        <dbReference type="ARBA" id="ARBA00022714"/>
    </source>
</evidence>
<keyword evidence="1" id="KW-0001">2Fe-2S</keyword>
<evidence type="ECO:0000256" key="2">
    <source>
        <dbReference type="ARBA" id="ARBA00022723"/>
    </source>
</evidence>
<dbReference type="EMBL" id="FQUM01000004">
    <property type="protein sequence ID" value="SHF24884.1"/>
    <property type="molecule type" value="Genomic_DNA"/>
</dbReference>
<feature type="domain" description="Iron-binding zinc finger CDGSH type" evidence="5">
    <location>
        <begin position="46"/>
        <end position="77"/>
    </location>
</feature>
<dbReference type="Proteomes" id="UP000184164">
    <property type="component" value="Unassembled WGS sequence"/>
</dbReference>
<dbReference type="RefSeq" id="WP_073001187.1">
    <property type="nucleotide sequence ID" value="NZ_FQUM01000004.1"/>
</dbReference>
<gene>
    <name evidence="6" type="ORF">SAMN05444274_104172</name>
</gene>
<dbReference type="PANTHER" id="PTHR46491">
    <property type="entry name" value="CDGSH IRON SULFUR DOMAIN PROTEIN HOMOLOG"/>
    <property type="match status" value="1"/>
</dbReference>
<sequence length="78" mass="8803">MEEPKIAAKVPKMVTLEPGTHYWCACGKSSNQPFCDGSHKGTEFTPIALHIEEKKDAWLCQCKHSKNKPYCDGTHRDL</sequence>
<evidence type="ECO:0000256" key="3">
    <source>
        <dbReference type="ARBA" id="ARBA00023004"/>
    </source>
</evidence>
<keyword evidence="4" id="KW-0411">Iron-sulfur</keyword>
<dbReference type="Gene3D" id="3.40.5.90">
    <property type="entry name" value="CDGSH iron-sulfur domain, mitoNEET-type"/>
    <property type="match status" value="2"/>
</dbReference>
<dbReference type="STRING" id="1484053.SAMN05444274_104172"/>
<dbReference type="GO" id="GO:0051537">
    <property type="term" value="F:2 iron, 2 sulfur cluster binding"/>
    <property type="evidence" value="ECO:0007669"/>
    <property type="project" value="UniProtKB-KW"/>
</dbReference>
<feature type="domain" description="Iron-binding zinc finger CDGSH type" evidence="5">
    <location>
        <begin position="9"/>
        <end position="45"/>
    </location>
</feature>
<organism evidence="6 7">
    <name type="scientific">Mariniphaga anaerophila</name>
    <dbReference type="NCBI Taxonomy" id="1484053"/>
    <lineage>
        <taxon>Bacteria</taxon>
        <taxon>Pseudomonadati</taxon>
        <taxon>Bacteroidota</taxon>
        <taxon>Bacteroidia</taxon>
        <taxon>Marinilabiliales</taxon>
        <taxon>Prolixibacteraceae</taxon>
        <taxon>Mariniphaga</taxon>
    </lineage>
</organism>
<keyword evidence="7" id="KW-1185">Reference proteome</keyword>
<dbReference type="AlphaFoldDB" id="A0A1M5A3S6"/>
<protein>
    <submittedName>
        <fullName evidence="6">Iron-binding zinc finger CDGSH type</fullName>
    </submittedName>
</protein>
<dbReference type="GO" id="GO:0005737">
    <property type="term" value="C:cytoplasm"/>
    <property type="evidence" value="ECO:0007669"/>
    <property type="project" value="UniProtKB-ARBA"/>
</dbReference>
<dbReference type="InterPro" id="IPR042216">
    <property type="entry name" value="MitoNEET_CISD"/>
</dbReference>
<evidence type="ECO:0000313" key="6">
    <source>
        <dbReference type="EMBL" id="SHF24884.1"/>
    </source>
</evidence>
<proteinExistence type="predicted"/>
<reference evidence="6 7" key="1">
    <citation type="submission" date="2016-11" db="EMBL/GenBank/DDBJ databases">
        <authorList>
            <person name="Jaros S."/>
            <person name="Januszkiewicz K."/>
            <person name="Wedrychowicz H."/>
        </authorList>
    </citation>
    <scope>NUCLEOTIDE SEQUENCE [LARGE SCALE GENOMIC DNA]</scope>
    <source>
        <strain evidence="6 7">DSM 26910</strain>
    </source>
</reference>
<dbReference type="InterPro" id="IPR018967">
    <property type="entry name" value="FeS-contain_CDGSH-typ"/>
</dbReference>
<dbReference type="OrthoDB" id="9795032at2"/>
<name>A0A1M5A3S6_9BACT</name>
<dbReference type="GO" id="GO:0046872">
    <property type="term" value="F:metal ion binding"/>
    <property type="evidence" value="ECO:0007669"/>
    <property type="project" value="UniProtKB-KW"/>
</dbReference>
<evidence type="ECO:0000256" key="4">
    <source>
        <dbReference type="ARBA" id="ARBA00023014"/>
    </source>
</evidence>